<gene>
    <name evidence="2" type="ORF">NA56DRAFT_710346</name>
</gene>
<evidence type="ECO:0008006" key="4">
    <source>
        <dbReference type="Google" id="ProtNLM"/>
    </source>
</evidence>
<name>A0A2J6PM42_9HELO</name>
<protein>
    <recommendedName>
        <fullName evidence="4">Secreted protein</fullName>
    </recommendedName>
</protein>
<dbReference type="EMBL" id="KZ613516">
    <property type="protein sequence ID" value="PMD15122.1"/>
    <property type="molecule type" value="Genomic_DNA"/>
</dbReference>
<evidence type="ECO:0000313" key="3">
    <source>
        <dbReference type="Proteomes" id="UP000235672"/>
    </source>
</evidence>
<feature type="signal peptide" evidence="1">
    <location>
        <begin position="1"/>
        <end position="21"/>
    </location>
</feature>
<evidence type="ECO:0000256" key="1">
    <source>
        <dbReference type="SAM" id="SignalP"/>
    </source>
</evidence>
<reference evidence="2 3" key="1">
    <citation type="submission" date="2016-05" db="EMBL/GenBank/DDBJ databases">
        <title>A degradative enzymes factory behind the ericoid mycorrhizal symbiosis.</title>
        <authorList>
            <consortium name="DOE Joint Genome Institute"/>
            <person name="Martino E."/>
            <person name="Morin E."/>
            <person name="Grelet G."/>
            <person name="Kuo A."/>
            <person name="Kohler A."/>
            <person name="Daghino S."/>
            <person name="Barry K."/>
            <person name="Choi C."/>
            <person name="Cichocki N."/>
            <person name="Clum A."/>
            <person name="Copeland A."/>
            <person name="Hainaut M."/>
            <person name="Haridas S."/>
            <person name="Labutti K."/>
            <person name="Lindquist E."/>
            <person name="Lipzen A."/>
            <person name="Khouja H.-R."/>
            <person name="Murat C."/>
            <person name="Ohm R."/>
            <person name="Olson A."/>
            <person name="Spatafora J."/>
            <person name="Veneault-Fourrey C."/>
            <person name="Henrissat B."/>
            <person name="Grigoriev I."/>
            <person name="Martin F."/>
            <person name="Perotto S."/>
        </authorList>
    </citation>
    <scope>NUCLEOTIDE SEQUENCE [LARGE SCALE GENOMIC DNA]</scope>
    <source>
        <strain evidence="2 3">UAMH 7357</strain>
    </source>
</reference>
<keyword evidence="1" id="KW-0732">Signal</keyword>
<keyword evidence="3" id="KW-1185">Reference proteome</keyword>
<sequence length="138" mass="14982">MPSWPLFFLFLFFIFGVIIHSSPAPRFSARTLDPTRLPPQSTLLLKGSIAVASPEELRKREACQYIGSHTSASSENTQLPVTCEISIVQERGVPTAVPAGGWFGHNPTTSASANTNIATTIPSASTATPIQYVRRKRI</sequence>
<organism evidence="2 3">
    <name type="scientific">Hyaloscypha hepaticicola</name>
    <dbReference type="NCBI Taxonomy" id="2082293"/>
    <lineage>
        <taxon>Eukaryota</taxon>
        <taxon>Fungi</taxon>
        <taxon>Dikarya</taxon>
        <taxon>Ascomycota</taxon>
        <taxon>Pezizomycotina</taxon>
        <taxon>Leotiomycetes</taxon>
        <taxon>Helotiales</taxon>
        <taxon>Hyaloscyphaceae</taxon>
        <taxon>Hyaloscypha</taxon>
    </lineage>
</organism>
<evidence type="ECO:0000313" key="2">
    <source>
        <dbReference type="EMBL" id="PMD15122.1"/>
    </source>
</evidence>
<dbReference type="AlphaFoldDB" id="A0A2J6PM42"/>
<dbReference type="Proteomes" id="UP000235672">
    <property type="component" value="Unassembled WGS sequence"/>
</dbReference>
<accession>A0A2J6PM42</accession>
<feature type="chain" id="PRO_5014466069" description="Secreted protein" evidence="1">
    <location>
        <begin position="22"/>
        <end position="138"/>
    </location>
</feature>
<proteinExistence type="predicted"/>